<sequence length="320" mass="34045">MASAGTERRPGAQEGTAEGPAQLSEAPRGHVQSSECPVMGNQGLVSAHEACGTQGEDKRPTGPVSEPELQEEQLKLEEERLKPEVEALEERGPRPMASVVRSSHGPKRKPVNLPGPSHQAHPRAEAELPQGLPLQREDLEGSQSEPSPSAKQHKKAKKRKSLGAPVLPAVASTVSAPSETLGLERKAQRLRPLYQYINYCNPELNEAAEVDREAEAEVEPESDPTLVPKEACVEQLPALLPVAGELDSGLTLPCPSMFVSPTHALVPLGEEAGEEPGGLPSLGVSGLLKTEMDKSTQVDISKMLSVCAAPLVPPLSPQYK</sequence>
<feature type="compositionally biased region" description="Basic and acidic residues" evidence="1">
    <location>
        <begin position="1"/>
        <end position="11"/>
    </location>
</feature>
<organism evidence="2 3">
    <name type="scientific">Cnephaeus nilssonii</name>
    <name type="common">Northern bat</name>
    <name type="synonym">Eptesicus nilssonii</name>
    <dbReference type="NCBI Taxonomy" id="3371016"/>
    <lineage>
        <taxon>Eukaryota</taxon>
        <taxon>Metazoa</taxon>
        <taxon>Chordata</taxon>
        <taxon>Craniata</taxon>
        <taxon>Vertebrata</taxon>
        <taxon>Euteleostomi</taxon>
        <taxon>Mammalia</taxon>
        <taxon>Eutheria</taxon>
        <taxon>Laurasiatheria</taxon>
        <taxon>Chiroptera</taxon>
        <taxon>Yangochiroptera</taxon>
        <taxon>Vespertilionidae</taxon>
        <taxon>Cnephaeus</taxon>
    </lineage>
</organism>
<dbReference type="PANTHER" id="PTHR37867">
    <property type="entry name" value="CHROMOSOME 16 OPEN READING FRAME 86"/>
    <property type="match status" value="1"/>
</dbReference>
<feature type="compositionally biased region" description="Polar residues" evidence="1">
    <location>
        <begin position="141"/>
        <end position="150"/>
    </location>
</feature>
<accession>A0AA40LF33</accession>
<gene>
    <name evidence="2" type="ORF">QTO34_010700</name>
</gene>
<feature type="compositionally biased region" description="Basic and acidic residues" evidence="1">
    <location>
        <begin position="72"/>
        <end position="93"/>
    </location>
</feature>
<evidence type="ECO:0000256" key="1">
    <source>
        <dbReference type="SAM" id="MobiDB-lite"/>
    </source>
</evidence>
<evidence type="ECO:0000313" key="3">
    <source>
        <dbReference type="Proteomes" id="UP001177744"/>
    </source>
</evidence>
<name>A0AA40LF33_CNENI</name>
<keyword evidence="3" id="KW-1185">Reference proteome</keyword>
<dbReference type="Pfam" id="PF15762">
    <property type="entry name" value="DUF4691"/>
    <property type="match status" value="1"/>
</dbReference>
<comment type="caution">
    <text evidence="2">The sequence shown here is derived from an EMBL/GenBank/DDBJ whole genome shotgun (WGS) entry which is preliminary data.</text>
</comment>
<feature type="compositionally biased region" description="Basic residues" evidence="1">
    <location>
        <begin position="151"/>
        <end position="161"/>
    </location>
</feature>
<evidence type="ECO:0000313" key="2">
    <source>
        <dbReference type="EMBL" id="KAK1330510.1"/>
    </source>
</evidence>
<dbReference type="Proteomes" id="UP001177744">
    <property type="component" value="Unassembled WGS sequence"/>
</dbReference>
<feature type="region of interest" description="Disordered" evidence="1">
    <location>
        <begin position="1"/>
        <end position="180"/>
    </location>
</feature>
<proteinExistence type="predicted"/>
<dbReference type="InterPro" id="IPR031516">
    <property type="entry name" value="DUF4691"/>
</dbReference>
<dbReference type="AlphaFoldDB" id="A0AA40LF33"/>
<dbReference type="PANTHER" id="PTHR37867:SF1">
    <property type="entry name" value="CHROMOSOME 16 OPEN READING FRAME 86"/>
    <property type="match status" value="1"/>
</dbReference>
<protein>
    <submittedName>
        <fullName evidence="2">Uncharacterized protein</fullName>
    </submittedName>
</protein>
<dbReference type="EMBL" id="JAULJE010000021">
    <property type="protein sequence ID" value="KAK1330510.1"/>
    <property type="molecule type" value="Genomic_DNA"/>
</dbReference>
<reference evidence="2" key="1">
    <citation type="submission" date="2023-06" db="EMBL/GenBank/DDBJ databases">
        <title>Reference genome for the Northern bat (Eptesicus nilssonii), a most northern bat species.</title>
        <authorList>
            <person name="Laine V.N."/>
            <person name="Pulliainen A.T."/>
            <person name="Lilley T.M."/>
        </authorList>
    </citation>
    <scope>NUCLEOTIDE SEQUENCE</scope>
    <source>
        <strain evidence="2">BLF_Eptnil</strain>
        <tissue evidence="2">Kidney</tissue>
    </source>
</reference>